<dbReference type="eggNOG" id="COG0706">
    <property type="taxonomic scope" value="Bacteria"/>
</dbReference>
<dbReference type="AlphaFoldDB" id="E4KLY9"/>
<dbReference type="GO" id="GO:0015031">
    <property type="term" value="P:protein transport"/>
    <property type="evidence" value="ECO:0007669"/>
    <property type="project" value="UniProtKB-KW"/>
</dbReference>
<dbReference type="GO" id="GO:0032977">
    <property type="term" value="F:membrane insertase activity"/>
    <property type="evidence" value="ECO:0007669"/>
    <property type="project" value="InterPro"/>
</dbReference>
<keyword evidence="3" id="KW-1003">Cell membrane</keyword>
<keyword evidence="5" id="KW-0653">Protein transport</keyword>
<dbReference type="InterPro" id="IPR028055">
    <property type="entry name" value="YidC/Oxa/ALB_C"/>
</dbReference>
<reference evidence="13 14" key="1">
    <citation type="submission" date="2010-10" db="EMBL/GenBank/DDBJ databases">
        <authorList>
            <person name="Durkin A.S."/>
            <person name="Madupu R."/>
            <person name="Torralba M."/>
            <person name="Gillis M."/>
            <person name="Methe B."/>
            <person name="Sutton G."/>
            <person name="Nelson K.E."/>
        </authorList>
    </citation>
    <scope>NUCLEOTIDE SEQUENCE [LARGE SCALE GENOMIC DNA]</scope>
    <source>
        <strain evidence="13 14">ACS-139-V-Col8</strain>
    </source>
</reference>
<feature type="region of interest" description="Disordered" evidence="10">
    <location>
        <begin position="271"/>
        <end position="314"/>
    </location>
</feature>
<dbReference type="PROSITE" id="PS51257">
    <property type="entry name" value="PROKAR_LIPOPROTEIN"/>
    <property type="match status" value="1"/>
</dbReference>
<dbReference type="OrthoDB" id="9780552at2"/>
<dbReference type="STRING" id="908337.HMPREF9257_0972"/>
<feature type="transmembrane region" description="Helical" evidence="11">
    <location>
        <begin position="134"/>
        <end position="158"/>
    </location>
</feature>
<evidence type="ECO:0000256" key="3">
    <source>
        <dbReference type="ARBA" id="ARBA00022475"/>
    </source>
</evidence>
<evidence type="ECO:0000256" key="2">
    <source>
        <dbReference type="ARBA" id="ARBA00022448"/>
    </source>
</evidence>
<evidence type="ECO:0000313" key="14">
    <source>
        <dbReference type="Proteomes" id="UP000005990"/>
    </source>
</evidence>
<feature type="transmembrane region" description="Helical" evidence="11">
    <location>
        <begin position="178"/>
        <end position="195"/>
    </location>
</feature>
<keyword evidence="14" id="KW-1185">Reference proteome</keyword>
<feature type="transmembrane region" description="Helical" evidence="11">
    <location>
        <begin position="51"/>
        <end position="74"/>
    </location>
</feature>
<evidence type="ECO:0000256" key="11">
    <source>
        <dbReference type="SAM" id="Phobius"/>
    </source>
</evidence>
<feature type="domain" description="Membrane insertase YidC/Oxa/ALB C-terminal" evidence="12">
    <location>
        <begin position="60"/>
        <end position="253"/>
    </location>
</feature>
<evidence type="ECO:0000256" key="7">
    <source>
        <dbReference type="ARBA" id="ARBA00023136"/>
    </source>
</evidence>
<dbReference type="CDD" id="cd20070">
    <property type="entry name" value="5TM_YidC_Alb3"/>
    <property type="match status" value="1"/>
</dbReference>
<dbReference type="Proteomes" id="UP000005990">
    <property type="component" value="Unassembled WGS sequence"/>
</dbReference>
<proteinExistence type="inferred from homology"/>
<dbReference type="PANTHER" id="PTHR12428:SF65">
    <property type="entry name" value="CYTOCHROME C OXIDASE ASSEMBLY PROTEIN COX18, MITOCHONDRIAL"/>
    <property type="match status" value="1"/>
</dbReference>
<dbReference type="PRINTS" id="PR00701">
    <property type="entry name" value="60KDINNERMP"/>
</dbReference>
<sequence>MQKKYDKYYKIAFLLMLGLVLTGCVRTDAQGNPSGFFYEYIGIPTSHFLDWLAHIFGGSYGIAIIIVTLITRIFMIPSTLKMTKGSMTSAAKMKVAQPEINEIQAEIEAATSDQEKMQLQQELMTVYKKYDINMLGGVSGCLPLLIQMPIISAVYAAIRSSEAIKNSHFLGINLGERSLGIVIAVVIIGFIQGWLSTKAMPASDNPQAQQTSKSMMLINPLMIGYITYISAAGLGIYFLVGSIFSIFQQLYMNHVVKPKVQAEIDAHAERFKNAPRRKRKPVIQTVNPEDQKERLVPIKGNQAKRRNEGKQKRK</sequence>
<feature type="compositionally biased region" description="Basic and acidic residues" evidence="10">
    <location>
        <begin position="305"/>
        <end position="314"/>
    </location>
</feature>
<gene>
    <name evidence="13" type="ORF">HMPREF9257_0972</name>
</gene>
<evidence type="ECO:0000256" key="10">
    <source>
        <dbReference type="SAM" id="MobiDB-lite"/>
    </source>
</evidence>
<dbReference type="Pfam" id="PF02096">
    <property type="entry name" value="60KD_IMP"/>
    <property type="match status" value="1"/>
</dbReference>
<dbReference type="InterPro" id="IPR047196">
    <property type="entry name" value="YidC_ALB_C"/>
</dbReference>
<feature type="transmembrane region" description="Helical" evidence="11">
    <location>
        <begin position="216"/>
        <end position="240"/>
    </location>
</feature>
<dbReference type="GO" id="GO:0005886">
    <property type="term" value="C:plasma membrane"/>
    <property type="evidence" value="ECO:0007669"/>
    <property type="project" value="UniProtKB-SubCell"/>
</dbReference>
<name>E4KLY9_9LACT</name>
<evidence type="ECO:0000256" key="4">
    <source>
        <dbReference type="ARBA" id="ARBA00022692"/>
    </source>
</evidence>
<dbReference type="InterPro" id="IPR001708">
    <property type="entry name" value="YidC/ALB3/OXA1/COX18"/>
</dbReference>
<protein>
    <submittedName>
        <fullName evidence="13">Membrane protein insertase, YidC/Oxa1 family</fullName>
    </submittedName>
</protein>
<keyword evidence="2" id="KW-0813">Transport</keyword>
<keyword evidence="7 11" id="KW-0472">Membrane</keyword>
<dbReference type="PANTHER" id="PTHR12428">
    <property type="entry name" value="OXA1"/>
    <property type="match status" value="1"/>
</dbReference>
<accession>E4KLY9</accession>
<keyword evidence="6 11" id="KW-1133">Transmembrane helix</keyword>
<dbReference type="EMBL" id="AENN01000001">
    <property type="protein sequence ID" value="EFR32014.1"/>
    <property type="molecule type" value="Genomic_DNA"/>
</dbReference>
<keyword evidence="8" id="KW-0143">Chaperone</keyword>
<evidence type="ECO:0000256" key="1">
    <source>
        <dbReference type="ARBA" id="ARBA00004651"/>
    </source>
</evidence>
<evidence type="ECO:0000256" key="8">
    <source>
        <dbReference type="ARBA" id="ARBA00023186"/>
    </source>
</evidence>
<dbReference type="NCBIfam" id="TIGR03592">
    <property type="entry name" value="yidC_oxa1_cterm"/>
    <property type="match status" value="1"/>
</dbReference>
<comment type="subcellular location">
    <subcellularLocation>
        <location evidence="1">Cell membrane</location>
        <topology evidence="1">Multi-pass membrane protein</topology>
    </subcellularLocation>
    <subcellularLocation>
        <location evidence="9">Membrane</location>
        <topology evidence="9">Multi-pass membrane protein</topology>
    </subcellularLocation>
</comment>
<organism evidence="13 14">
    <name type="scientific">Eremococcus coleocola ACS-139-V-Col8</name>
    <dbReference type="NCBI Taxonomy" id="908337"/>
    <lineage>
        <taxon>Bacteria</taxon>
        <taxon>Bacillati</taxon>
        <taxon>Bacillota</taxon>
        <taxon>Bacilli</taxon>
        <taxon>Lactobacillales</taxon>
        <taxon>Aerococcaceae</taxon>
        <taxon>Eremococcus</taxon>
    </lineage>
</organism>
<evidence type="ECO:0000256" key="9">
    <source>
        <dbReference type="RuleBase" id="RU003945"/>
    </source>
</evidence>
<evidence type="ECO:0000256" key="5">
    <source>
        <dbReference type="ARBA" id="ARBA00022927"/>
    </source>
</evidence>
<comment type="similarity">
    <text evidence="9">Belongs to the OXA1/ALB3/YidC family.</text>
</comment>
<keyword evidence="4 9" id="KW-0812">Transmembrane</keyword>
<evidence type="ECO:0000313" key="13">
    <source>
        <dbReference type="EMBL" id="EFR32014.1"/>
    </source>
</evidence>
<dbReference type="GO" id="GO:0051205">
    <property type="term" value="P:protein insertion into membrane"/>
    <property type="evidence" value="ECO:0007669"/>
    <property type="project" value="TreeGrafter"/>
</dbReference>
<evidence type="ECO:0000256" key="6">
    <source>
        <dbReference type="ARBA" id="ARBA00022989"/>
    </source>
</evidence>
<dbReference type="RefSeq" id="WP_006417497.1">
    <property type="nucleotide sequence ID" value="NZ_AENN01000001.1"/>
</dbReference>
<evidence type="ECO:0000259" key="12">
    <source>
        <dbReference type="Pfam" id="PF02096"/>
    </source>
</evidence>
<comment type="caution">
    <text evidence="13">The sequence shown here is derived from an EMBL/GenBank/DDBJ whole genome shotgun (WGS) entry which is preliminary data.</text>
</comment>